<organism evidence="2 3">
    <name type="scientific">Cutaneotrichosporon spelunceum</name>
    <dbReference type="NCBI Taxonomy" id="1672016"/>
    <lineage>
        <taxon>Eukaryota</taxon>
        <taxon>Fungi</taxon>
        <taxon>Dikarya</taxon>
        <taxon>Basidiomycota</taxon>
        <taxon>Agaricomycotina</taxon>
        <taxon>Tremellomycetes</taxon>
        <taxon>Trichosporonales</taxon>
        <taxon>Trichosporonaceae</taxon>
        <taxon>Cutaneotrichosporon</taxon>
    </lineage>
</organism>
<keyword evidence="3" id="KW-1185">Reference proteome</keyword>
<dbReference type="AlphaFoldDB" id="A0AAD3Y9B3"/>
<reference evidence="2" key="1">
    <citation type="journal article" date="2023" name="BMC Genomics">
        <title>Chromosome-level genome assemblies of Cutaneotrichosporon spp. (Trichosporonales, Basidiomycota) reveal imbalanced evolution between nucleotide sequences and chromosome synteny.</title>
        <authorList>
            <person name="Kobayashi Y."/>
            <person name="Kayamori A."/>
            <person name="Aoki K."/>
            <person name="Shiwa Y."/>
            <person name="Matsutani M."/>
            <person name="Fujita N."/>
            <person name="Sugita T."/>
            <person name="Iwasaki W."/>
            <person name="Tanaka N."/>
            <person name="Takashima M."/>
        </authorList>
    </citation>
    <scope>NUCLEOTIDE SEQUENCE</scope>
    <source>
        <strain evidence="2">HIS016</strain>
    </source>
</reference>
<evidence type="ECO:0000313" key="2">
    <source>
        <dbReference type="EMBL" id="GMK54815.1"/>
    </source>
</evidence>
<dbReference type="Proteomes" id="UP001222932">
    <property type="component" value="Unassembled WGS sequence"/>
</dbReference>
<accession>A0AAD3Y9B3</accession>
<proteinExistence type="predicted"/>
<name>A0AAD3Y9B3_9TREE</name>
<gene>
    <name evidence="2" type="ORF">CspeluHIS016_0114010</name>
</gene>
<feature type="region of interest" description="Disordered" evidence="1">
    <location>
        <begin position="45"/>
        <end position="79"/>
    </location>
</feature>
<protein>
    <submittedName>
        <fullName evidence="2">Uncharacterized protein</fullName>
    </submittedName>
</protein>
<evidence type="ECO:0000256" key="1">
    <source>
        <dbReference type="SAM" id="MobiDB-lite"/>
    </source>
</evidence>
<feature type="compositionally biased region" description="Basic and acidic residues" evidence="1">
    <location>
        <begin position="45"/>
        <end position="54"/>
    </location>
</feature>
<sequence>MNNTDRMRIRYAQFQWFWSGKTAGEPWPASPPDSLRMWTPKHIWEQQKHGHHADSTVLVTPSHGVPASPEVRSSHITGA</sequence>
<evidence type="ECO:0000313" key="3">
    <source>
        <dbReference type="Proteomes" id="UP001222932"/>
    </source>
</evidence>
<dbReference type="EMBL" id="BTCM01000001">
    <property type="protein sequence ID" value="GMK54815.1"/>
    <property type="molecule type" value="Genomic_DNA"/>
</dbReference>
<comment type="caution">
    <text evidence="2">The sequence shown here is derived from an EMBL/GenBank/DDBJ whole genome shotgun (WGS) entry which is preliminary data.</text>
</comment>
<reference evidence="2" key="2">
    <citation type="submission" date="2023-06" db="EMBL/GenBank/DDBJ databases">
        <authorList>
            <person name="Kobayashi Y."/>
            <person name="Kayamori A."/>
            <person name="Aoki K."/>
            <person name="Shiwa Y."/>
            <person name="Fujita N."/>
            <person name="Sugita T."/>
            <person name="Iwasaki W."/>
            <person name="Tanaka N."/>
            <person name="Takashima M."/>
        </authorList>
    </citation>
    <scope>NUCLEOTIDE SEQUENCE</scope>
    <source>
        <strain evidence="2">HIS016</strain>
    </source>
</reference>